<proteinExistence type="predicted"/>
<dbReference type="STRING" id="27342.A0A0H2R9S2"/>
<comment type="subcellular location">
    <subcellularLocation>
        <location evidence="1">Cytoplasm</location>
    </subcellularLocation>
</comment>
<keyword evidence="3" id="KW-0963">Cytoplasm</keyword>
<dbReference type="Pfam" id="PF24681">
    <property type="entry name" value="Kelch_KLHDC2_KLHL20_DRC7"/>
    <property type="match status" value="1"/>
</dbReference>
<keyword evidence="7" id="KW-1185">Reference proteome</keyword>
<feature type="non-terminal residue" evidence="6">
    <location>
        <position position="1"/>
    </location>
</feature>
<dbReference type="OrthoDB" id="45365at2759"/>
<name>A0A0H2R9S2_9AGAM</name>
<dbReference type="InParanoid" id="A0A0H2R9S2"/>
<dbReference type="Proteomes" id="UP000053477">
    <property type="component" value="Unassembled WGS sequence"/>
</dbReference>
<dbReference type="SUPFAM" id="SSF117281">
    <property type="entry name" value="Kelch motif"/>
    <property type="match status" value="1"/>
</dbReference>
<dbReference type="AlphaFoldDB" id="A0A0H2R9S2"/>
<evidence type="ECO:0000313" key="7">
    <source>
        <dbReference type="Proteomes" id="UP000053477"/>
    </source>
</evidence>
<evidence type="ECO:0000256" key="3">
    <source>
        <dbReference type="ARBA" id="ARBA00022490"/>
    </source>
</evidence>
<evidence type="ECO:0000256" key="5">
    <source>
        <dbReference type="ARBA" id="ARBA00023054"/>
    </source>
</evidence>
<reference evidence="6 7" key="1">
    <citation type="submission" date="2015-04" db="EMBL/GenBank/DDBJ databases">
        <title>Complete genome sequence of Schizopora paradoxa KUC8140, a cosmopolitan wood degrader in East Asia.</title>
        <authorList>
            <consortium name="DOE Joint Genome Institute"/>
            <person name="Min B."/>
            <person name="Park H."/>
            <person name="Jang Y."/>
            <person name="Kim J.-J."/>
            <person name="Kim K.H."/>
            <person name="Pangilinan J."/>
            <person name="Lipzen A."/>
            <person name="Riley R."/>
            <person name="Grigoriev I.V."/>
            <person name="Spatafora J.W."/>
            <person name="Choi I.-G."/>
        </authorList>
    </citation>
    <scope>NUCLEOTIDE SEQUENCE [LARGE SCALE GENOMIC DNA]</scope>
    <source>
        <strain evidence="6 7">KUC8140</strain>
    </source>
</reference>
<keyword evidence="4" id="KW-0677">Repeat</keyword>
<dbReference type="InterPro" id="IPR015915">
    <property type="entry name" value="Kelch-typ_b-propeller"/>
</dbReference>
<keyword evidence="2" id="KW-0880">Kelch repeat</keyword>
<dbReference type="EMBL" id="KQ086085">
    <property type="protein sequence ID" value="KLO08594.1"/>
    <property type="molecule type" value="Genomic_DNA"/>
</dbReference>
<keyword evidence="5" id="KW-0175">Coiled coil</keyword>
<evidence type="ECO:0000256" key="2">
    <source>
        <dbReference type="ARBA" id="ARBA00022441"/>
    </source>
</evidence>
<evidence type="ECO:0000256" key="1">
    <source>
        <dbReference type="ARBA" id="ARBA00004496"/>
    </source>
</evidence>
<organism evidence="6 7">
    <name type="scientific">Schizopora paradoxa</name>
    <dbReference type="NCBI Taxonomy" id="27342"/>
    <lineage>
        <taxon>Eukaryota</taxon>
        <taxon>Fungi</taxon>
        <taxon>Dikarya</taxon>
        <taxon>Basidiomycota</taxon>
        <taxon>Agaricomycotina</taxon>
        <taxon>Agaricomycetes</taxon>
        <taxon>Hymenochaetales</taxon>
        <taxon>Schizoporaceae</taxon>
        <taxon>Schizopora</taxon>
    </lineage>
</organism>
<dbReference type="Gene3D" id="2.120.10.80">
    <property type="entry name" value="Kelch-type beta propeller"/>
    <property type="match status" value="2"/>
</dbReference>
<evidence type="ECO:0000313" key="6">
    <source>
        <dbReference type="EMBL" id="KLO08594.1"/>
    </source>
</evidence>
<evidence type="ECO:0000256" key="4">
    <source>
        <dbReference type="ARBA" id="ARBA00022737"/>
    </source>
</evidence>
<sequence>TAGDVPSARVGHGCASLNDIMIVWGGDTSSSWDTPDPELNSKLYFYNIVSRGWSQIKTEPFTAIPRGRYGHTLLVVGSILYVFGGQREGAFFNDMWSFDLRSPRDYKITPPKWELVHEDGATKAPSGRTGHTSVAFEDKIYIFGGTDSKYYYNDTWMFCTSTHTWTELKCIGFIPSPREGHSAAVVNGMMYIFGGRGVDGSDLGDLAAVRLRDHRWYMFQNMGPAPYARSGHAMATLGSRIVVVGG</sequence>
<gene>
    <name evidence="6" type="ORF">SCHPADRAFT_799915</name>
</gene>
<dbReference type="FunFam" id="2.120.10.80:FF:000049">
    <property type="entry name" value="Cell polarity protein (Tea1)"/>
    <property type="match status" value="1"/>
</dbReference>
<dbReference type="PANTHER" id="PTHR46093">
    <property type="entry name" value="ACYL-COA-BINDING DOMAIN-CONTAINING PROTEIN 5"/>
    <property type="match status" value="1"/>
</dbReference>
<dbReference type="GO" id="GO:0005737">
    <property type="term" value="C:cytoplasm"/>
    <property type="evidence" value="ECO:0007669"/>
    <property type="project" value="UniProtKB-SubCell"/>
</dbReference>
<feature type="non-terminal residue" evidence="6">
    <location>
        <position position="246"/>
    </location>
</feature>
<accession>A0A0H2R9S2</accession>
<protein>
    <submittedName>
        <fullName evidence="6">Galactose oxidase</fullName>
    </submittedName>
</protein>
<dbReference type="PANTHER" id="PTHR46093:SF18">
    <property type="entry name" value="FIBRONECTIN TYPE-III DOMAIN-CONTAINING PROTEIN"/>
    <property type="match status" value="1"/>
</dbReference>